<comment type="caution">
    <text evidence="2">The sequence shown here is derived from an EMBL/GenBank/DDBJ whole genome shotgun (WGS) entry which is preliminary data.</text>
</comment>
<protein>
    <recommendedName>
        <fullName evidence="4">CopG family transcriptional regulator</fullName>
    </recommendedName>
</protein>
<accession>A0AAW4PZU8</accession>
<dbReference type="AlphaFoldDB" id="A0AAW4PZU8"/>
<proteinExistence type="predicted"/>
<dbReference type="EMBL" id="RKLR01000019">
    <property type="protein sequence ID" value="MBX0325738.1"/>
    <property type="molecule type" value="Genomic_DNA"/>
</dbReference>
<evidence type="ECO:0000313" key="2">
    <source>
        <dbReference type="EMBL" id="MBX0325738.1"/>
    </source>
</evidence>
<dbReference type="Proteomes" id="UP001430377">
    <property type="component" value="Unassembled WGS sequence"/>
</dbReference>
<reference evidence="2 3" key="1">
    <citation type="submission" date="2021-06" db="EMBL/GenBank/DDBJ databases">
        <title>Halomicroarcula sp. a new haloarchaeum isolated from saline soil.</title>
        <authorList>
            <person name="Duran-Viseras A."/>
            <person name="Sanchez-Porro C."/>
            <person name="Ventosa A."/>
        </authorList>
    </citation>
    <scope>NUCLEOTIDE SEQUENCE [LARGE SCALE GENOMIC DNA]</scope>
    <source>
        <strain evidence="2 3">F13</strain>
    </source>
</reference>
<sequence length="85" mass="9489">MSRKSITVDAETKARHEDLKREDETWDEFEQRAADALEALEAQDDGVNADCGQVPDDVLTEDHLSDIQTLTETAVEQALSGAMRR</sequence>
<keyword evidence="3" id="KW-1185">Reference proteome</keyword>
<gene>
    <name evidence="2" type="ORF">EGH21_22230</name>
</gene>
<evidence type="ECO:0008006" key="4">
    <source>
        <dbReference type="Google" id="ProtNLM"/>
    </source>
</evidence>
<feature type="region of interest" description="Disordered" evidence="1">
    <location>
        <begin position="1"/>
        <end position="26"/>
    </location>
</feature>
<dbReference type="RefSeq" id="WP_220620600.1">
    <property type="nucleotide sequence ID" value="NZ_RKLR01000019.1"/>
</dbReference>
<feature type="compositionally biased region" description="Basic and acidic residues" evidence="1">
    <location>
        <begin position="10"/>
        <end position="26"/>
    </location>
</feature>
<organism evidence="2 3">
    <name type="scientific">Haloarcula rubra</name>
    <dbReference type="NCBI Taxonomy" id="2487747"/>
    <lineage>
        <taxon>Archaea</taxon>
        <taxon>Methanobacteriati</taxon>
        <taxon>Methanobacteriota</taxon>
        <taxon>Stenosarchaea group</taxon>
        <taxon>Halobacteria</taxon>
        <taxon>Halobacteriales</taxon>
        <taxon>Haloarculaceae</taxon>
        <taxon>Haloarcula</taxon>
    </lineage>
</organism>
<evidence type="ECO:0000256" key="1">
    <source>
        <dbReference type="SAM" id="MobiDB-lite"/>
    </source>
</evidence>
<evidence type="ECO:0000313" key="3">
    <source>
        <dbReference type="Proteomes" id="UP001430377"/>
    </source>
</evidence>
<name>A0AAW4PZU8_9EURY</name>